<evidence type="ECO:0008006" key="3">
    <source>
        <dbReference type="Google" id="ProtNLM"/>
    </source>
</evidence>
<dbReference type="SUPFAM" id="SSF53335">
    <property type="entry name" value="S-adenosyl-L-methionine-dependent methyltransferases"/>
    <property type="match status" value="1"/>
</dbReference>
<dbReference type="Proteomes" id="UP001597297">
    <property type="component" value="Unassembled WGS sequence"/>
</dbReference>
<comment type="caution">
    <text evidence="1">The sequence shown here is derived from an EMBL/GenBank/DDBJ whole genome shotgun (WGS) entry which is preliminary data.</text>
</comment>
<sequence length="209" mass="23549">MQRTVEPEILDDLPADNPEAIRSRADLRVLNRLIGGEAWIVRELHELKGVKRVVELGAGEGLLATAICEQFSELEVCAVDLVERPAGMHDRAQWLQANVLESELPIDDETVVVVNLFLHHLKHEQLVILVNRLKDAKALLFAEPARRPYALVLGYFAYPFVGRVTKHDMMVSIRAGFVAGELEAYFSENFQWVEVTHWMGGLRSKAVKA</sequence>
<reference evidence="2" key="1">
    <citation type="journal article" date="2019" name="Int. J. Syst. Evol. Microbiol.">
        <title>The Global Catalogue of Microorganisms (GCM) 10K type strain sequencing project: providing services to taxonomists for standard genome sequencing and annotation.</title>
        <authorList>
            <consortium name="The Broad Institute Genomics Platform"/>
            <consortium name="The Broad Institute Genome Sequencing Center for Infectious Disease"/>
            <person name="Wu L."/>
            <person name="Ma J."/>
        </authorList>
    </citation>
    <scope>NUCLEOTIDE SEQUENCE [LARGE SCALE GENOMIC DNA]</scope>
    <source>
        <strain evidence="2">JCM 16545</strain>
    </source>
</reference>
<proteinExistence type="predicted"/>
<dbReference type="RefSeq" id="WP_377095751.1">
    <property type="nucleotide sequence ID" value="NZ_JBHSJM010000001.1"/>
</dbReference>
<evidence type="ECO:0000313" key="2">
    <source>
        <dbReference type="Proteomes" id="UP001597297"/>
    </source>
</evidence>
<gene>
    <name evidence="1" type="ORF">ACFSQZ_09835</name>
</gene>
<organism evidence="1 2">
    <name type="scientific">Rubritalea spongiae</name>
    <dbReference type="NCBI Taxonomy" id="430797"/>
    <lineage>
        <taxon>Bacteria</taxon>
        <taxon>Pseudomonadati</taxon>
        <taxon>Verrucomicrobiota</taxon>
        <taxon>Verrucomicrobiia</taxon>
        <taxon>Verrucomicrobiales</taxon>
        <taxon>Rubritaleaceae</taxon>
        <taxon>Rubritalea</taxon>
    </lineage>
</organism>
<dbReference type="Gene3D" id="3.40.50.150">
    <property type="entry name" value="Vaccinia Virus protein VP39"/>
    <property type="match status" value="1"/>
</dbReference>
<dbReference type="InterPro" id="IPR029063">
    <property type="entry name" value="SAM-dependent_MTases_sf"/>
</dbReference>
<evidence type="ECO:0000313" key="1">
    <source>
        <dbReference type="EMBL" id="MFD2276768.1"/>
    </source>
</evidence>
<name>A0ABW5E663_9BACT</name>
<protein>
    <recommendedName>
        <fullName evidence="3">Methyltransferase domain-containing protein</fullName>
    </recommendedName>
</protein>
<keyword evidence="2" id="KW-1185">Reference proteome</keyword>
<accession>A0ABW5E663</accession>
<dbReference type="EMBL" id="JBHUJC010000027">
    <property type="protein sequence ID" value="MFD2276768.1"/>
    <property type="molecule type" value="Genomic_DNA"/>
</dbReference>